<feature type="non-terminal residue" evidence="1">
    <location>
        <position position="59"/>
    </location>
</feature>
<keyword evidence="2" id="KW-1185">Reference proteome</keyword>
<dbReference type="Gene3D" id="3.90.550.10">
    <property type="entry name" value="Spore Coat Polysaccharide Biosynthesis Protein SpsA, Chain A"/>
    <property type="match status" value="1"/>
</dbReference>
<proteinExistence type="predicted"/>
<sequence length="59" mass="6709">MSEVTSLKAKYAAAGQEHLFTFYDELGPEEQTSLLNQLSKLDIERVNRIFKKSTSCLDI</sequence>
<evidence type="ECO:0000313" key="1">
    <source>
        <dbReference type="EMBL" id="CAG8757578.1"/>
    </source>
</evidence>
<dbReference type="EMBL" id="CAJVPQ010021102">
    <property type="protein sequence ID" value="CAG8757578.1"/>
    <property type="molecule type" value="Genomic_DNA"/>
</dbReference>
<dbReference type="Proteomes" id="UP000789570">
    <property type="component" value="Unassembled WGS sequence"/>
</dbReference>
<dbReference type="OrthoDB" id="5588715at2759"/>
<name>A0A9N9J033_9GLOM</name>
<reference evidence="1" key="1">
    <citation type="submission" date="2021-06" db="EMBL/GenBank/DDBJ databases">
        <authorList>
            <person name="Kallberg Y."/>
            <person name="Tangrot J."/>
            <person name="Rosling A."/>
        </authorList>
    </citation>
    <scope>NUCLEOTIDE SEQUENCE</scope>
    <source>
        <strain evidence="1">UK204</strain>
    </source>
</reference>
<dbReference type="InterPro" id="IPR029044">
    <property type="entry name" value="Nucleotide-diphossugar_trans"/>
</dbReference>
<dbReference type="SUPFAM" id="SSF53448">
    <property type="entry name" value="Nucleotide-diphospho-sugar transferases"/>
    <property type="match status" value="1"/>
</dbReference>
<gene>
    <name evidence="1" type="ORF">FCALED_LOCUS16716</name>
</gene>
<organism evidence="1 2">
    <name type="scientific">Funneliformis caledonium</name>
    <dbReference type="NCBI Taxonomy" id="1117310"/>
    <lineage>
        <taxon>Eukaryota</taxon>
        <taxon>Fungi</taxon>
        <taxon>Fungi incertae sedis</taxon>
        <taxon>Mucoromycota</taxon>
        <taxon>Glomeromycotina</taxon>
        <taxon>Glomeromycetes</taxon>
        <taxon>Glomerales</taxon>
        <taxon>Glomeraceae</taxon>
        <taxon>Funneliformis</taxon>
    </lineage>
</organism>
<comment type="caution">
    <text evidence="1">The sequence shown here is derived from an EMBL/GenBank/DDBJ whole genome shotgun (WGS) entry which is preliminary data.</text>
</comment>
<evidence type="ECO:0000313" key="2">
    <source>
        <dbReference type="Proteomes" id="UP000789570"/>
    </source>
</evidence>
<dbReference type="AlphaFoldDB" id="A0A9N9J033"/>
<accession>A0A9N9J033</accession>
<protein>
    <submittedName>
        <fullName evidence="1">2025_t:CDS:1</fullName>
    </submittedName>
</protein>